<evidence type="ECO:0000313" key="2">
    <source>
        <dbReference type="Proteomes" id="UP000322887"/>
    </source>
</evidence>
<name>A0ABX5YIA4_9PLAN</name>
<reference evidence="1 2" key="1">
    <citation type="submission" date="2019-08" db="EMBL/GenBank/DDBJ databases">
        <title>Deep-cultivation of Planctomycetes and their phenomic and genomic characterization uncovers novel biology.</title>
        <authorList>
            <person name="Wiegand S."/>
            <person name="Jogler M."/>
            <person name="Boedeker C."/>
            <person name="Pinto D."/>
            <person name="Vollmers J."/>
            <person name="Rivas-Marin E."/>
            <person name="Kohn T."/>
            <person name="Peeters S.H."/>
            <person name="Heuer A."/>
            <person name="Rast P."/>
            <person name="Oberbeckmann S."/>
            <person name="Bunk B."/>
            <person name="Jeske O."/>
            <person name="Meyerdierks A."/>
            <person name="Storesund J.E."/>
            <person name="Kallscheuer N."/>
            <person name="Luecker S."/>
            <person name="Lage O.M."/>
            <person name="Pohl T."/>
            <person name="Merkel B.J."/>
            <person name="Hornburger P."/>
            <person name="Mueller R.-W."/>
            <person name="Bruemmer F."/>
            <person name="Labrenz M."/>
            <person name="Spormann A.M."/>
            <person name="Op den Camp H."/>
            <person name="Overmann J."/>
            <person name="Amann R."/>
            <person name="Jetten M.S.M."/>
            <person name="Mascher T."/>
            <person name="Medema M.H."/>
            <person name="Devos D.P."/>
            <person name="Kaster A.-K."/>
            <person name="Ovreas L."/>
            <person name="Rohde M."/>
            <person name="Galperin M.Y."/>
            <person name="Jogler C."/>
        </authorList>
    </citation>
    <scope>NUCLEOTIDE SEQUENCE [LARGE SCALE GENOMIC DNA]</scope>
    <source>
        <strain evidence="1 2">DSM 8797</strain>
    </source>
</reference>
<sequence>MTYSCPHLYNPSCDSGKRSISTTVMNELFEEEIRFNLASRPNWEQGASHRNLITGYLTDLADSSRGRLCVLGAGNCNDLDLQKLSQVYSEIHLVDLDESALRYAVDFQSVSENPAICLHVLDLTGVGDMLAAYKSEHRQGEGDLRKIRDALSESPEWNLPGPFEVVCSTCILSQLILQVVHALGETHPQFEELMVAVREQHFRTVLDLIGKGGAGLIISDFVSSESAADLKDVPDFQFTQYLSQLLSSRNFFHGVHPGLLFAQLKGKAPLAKLVQDVEMLPPWRWDLGTRQYAVAALRFRRLTGDQG</sequence>
<dbReference type="Proteomes" id="UP000322887">
    <property type="component" value="Chromosome"/>
</dbReference>
<accession>A0ABX5YIA4</accession>
<dbReference type="EMBL" id="CP042910">
    <property type="protein sequence ID" value="QEG15417.1"/>
    <property type="molecule type" value="Genomic_DNA"/>
</dbReference>
<proteinExistence type="predicted"/>
<protein>
    <submittedName>
        <fullName evidence="1">Uncharacterized protein</fullName>
    </submittedName>
</protein>
<gene>
    <name evidence="1" type="ORF">GmarT_12570</name>
</gene>
<evidence type="ECO:0000313" key="1">
    <source>
        <dbReference type="EMBL" id="QEG15417.1"/>
    </source>
</evidence>
<keyword evidence="2" id="KW-1185">Reference proteome</keyword>
<organism evidence="1 2">
    <name type="scientific">Gimesia maris</name>
    <dbReference type="NCBI Taxonomy" id="122"/>
    <lineage>
        <taxon>Bacteria</taxon>
        <taxon>Pseudomonadati</taxon>
        <taxon>Planctomycetota</taxon>
        <taxon>Planctomycetia</taxon>
        <taxon>Planctomycetales</taxon>
        <taxon>Planctomycetaceae</taxon>
        <taxon>Gimesia</taxon>
    </lineage>
</organism>